<dbReference type="AlphaFoldDB" id="D8LVC6"/>
<evidence type="ECO:0000313" key="2">
    <source>
        <dbReference type="EMBL" id="CBK23854.2"/>
    </source>
</evidence>
<dbReference type="GeneID" id="24920745"/>
<keyword evidence="3" id="KW-1185">Reference proteome</keyword>
<name>D8LVC6_BLAHO</name>
<proteinExistence type="predicted"/>
<protein>
    <submittedName>
        <fullName evidence="1">Uncharacterized protein</fullName>
    </submittedName>
</protein>
<organism evidence="1">
    <name type="scientific">Blastocystis hominis</name>
    <dbReference type="NCBI Taxonomy" id="12968"/>
    <lineage>
        <taxon>Eukaryota</taxon>
        <taxon>Sar</taxon>
        <taxon>Stramenopiles</taxon>
        <taxon>Bigyra</taxon>
        <taxon>Opalozoa</taxon>
        <taxon>Opalinata</taxon>
        <taxon>Blastocystidae</taxon>
        <taxon>Blastocystis</taxon>
    </lineage>
</organism>
<sequence length="88" mass="10092">MILVYWTYKVLLKRCFDVDIPNLQSIISSGSSFYNPRSIILKNIANDVIAENFEFRLDNSFRKVTTKSIYKIPKALEDYINSIPGAGL</sequence>
<dbReference type="Proteomes" id="UP000008312">
    <property type="component" value="Unassembled WGS sequence"/>
</dbReference>
<gene>
    <name evidence="1" type="ORF">GSBLH_T00000185001</name>
    <name evidence="2" type="ORF">GSBLH_T00003668001</name>
</gene>
<dbReference type="InParanoid" id="D8LVC6"/>
<dbReference type="RefSeq" id="XP_012897902.1">
    <property type="nucleotide sequence ID" value="XM_013042448.1"/>
</dbReference>
<dbReference type="EMBL" id="FN668672">
    <property type="protein sequence ID" value="CBK23854.2"/>
    <property type="molecule type" value="Genomic_DNA"/>
</dbReference>
<evidence type="ECO:0000313" key="1">
    <source>
        <dbReference type="EMBL" id="CBK19765.2"/>
    </source>
</evidence>
<dbReference type="RefSeq" id="XP_012893813.1">
    <property type="nucleotide sequence ID" value="XM_013038359.1"/>
</dbReference>
<accession>D8LVC6</accession>
<reference evidence="1" key="1">
    <citation type="submission" date="2010-02" db="EMBL/GenBank/DDBJ databases">
        <title>Sequencing and annotation of the Blastocystis hominis genome.</title>
        <authorList>
            <person name="Wincker P."/>
        </authorList>
    </citation>
    <scope>NUCLEOTIDE SEQUENCE</scope>
    <source>
        <strain evidence="1">Singapore isolate B</strain>
    </source>
</reference>
<dbReference type="GeneID" id="24917503"/>
<dbReference type="EMBL" id="FN668638">
    <property type="protein sequence ID" value="CBK19765.2"/>
    <property type="molecule type" value="Genomic_DNA"/>
</dbReference>
<evidence type="ECO:0000313" key="3">
    <source>
        <dbReference type="Proteomes" id="UP000008312"/>
    </source>
</evidence>